<organism evidence="1">
    <name type="scientific">bioreactor metagenome</name>
    <dbReference type="NCBI Taxonomy" id="1076179"/>
    <lineage>
        <taxon>unclassified sequences</taxon>
        <taxon>metagenomes</taxon>
        <taxon>ecological metagenomes</taxon>
    </lineage>
</organism>
<sequence>MKRIIFVLGAIFLLTFNVNATTWFPAEHTCPVCKQTNEYQEIGSYGGYIYQWPSKYQYVYWPLTDLPSVYSCPKCFFSTYMWDFDSIPENKIDTLSKFLTTVKPDKEYTDYLDIPMITRLEIAENVYKILWKDNEFWCEFYRVQGYHYDQDKNKEKAKDSRLKSLDYARLMLSDTAYIGQEKEILFIIAAMNNFIGQKDSALIYLDKASSLTYENKKWKEENAKGLDKYLTDLIVQYKEFIRKEDEE</sequence>
<reference evidence="1" key="1">
    <citation type="submission" date="2019-08" db="EMBL/GenBank/DDBJ databases">
        <authorList>
            <person name="Kucharzyk K."/>
            <person name="Murdoch R.W."/>
            <person name="Higgins S."/>
            <person name="Loffler F."/>
        </authorList>
    </citation>
    <scope>NUCLEOTIDE SEQUENCE</scope>
</reference>
<evidence type="ECO:0000313" key="1">
    <source>
        <dbReference type="EMBL" id="MPM24415.1"/>
    </source>
</evidence>
<dbReference type="InterPro" id="IPR018708">
    <property type="entry name" value="DUF2225"/>
</dbReference>
<name>A0A644Y781_9ZZZZ</name>
<dbReference type="EMBL" id="VSSQ01004257">
    <property type="protein sequence ID" value="MPM24415.1"/>
    <property type="molecule type" value="Genomic_DNA"/>
</dbReference>
<protein>
    <recommendedName>
        <fullName evidence="2">DUF2225 domain-containing protein</fullName>
    </recommendedName>
</protein>
<dbReference type="AlphaFoldDB" id="A0A644Y781"/>
<gene>
    <name evidence="1" type="ORF">SDC9_70897</name>
</gene>
<accession>A0A644Y781</accession>
<dbReference type="Pfam" id="PF09986">
    <property type="entry name" value="DUF2225"/>
    <property type="match status" value="1"/>
</dbReference>
<evidence type="ECO:0008006" key="2">
    <source>
        <dbReference type="Google" id="ProtNLM"/>
    </source>
</evidence>
<proteinExistence type="predicted"/>
<comment type="caution">
    <text evidence="1">The sequence shown here is derived from an EMBL/GenBank/DDBJ whole genome shotgun (WGS) entry which is preliminary data.</text>
</comment>